<evidence type="ECO:0000313" key="2">
    <source>
        <dbReference type="EMBL" id="QHT85874.1"/>
    </source>
</evidence>
<dbReference type="SUPFAM" id="SSF48403">
    <property type="entry name" value="Ankyrin repeat"/>
    <property type="match status" value="1"/>
</dbReference>
<dbReference type="InterPro" id="IPR036770">
    <property type="entry name" value="Ankyrin_rpt-contain_sf"/>
</dbReference>
<dbReference type="EMBL" id="MN740049">
    <property type="protein sequence ID" value="QHT85874.1"/>
    <property type="molecule type" value="Genomic_DNA"/>
</dbReference>
<dbReference type="Gene3D" id="1.25.40.20">
    <property type="entry name" value="Ankyrin repeat-containing domain"/>
    <property type="match status" value="1"/>
</dbReference>
<accession>A0A6C0HZ57</accession>
<reference evidence="2" key="1">
    <citation type="journal article" date="2020" name="Nature">
        <title>Giant virus diversity and host interactions through global metagenomics.</title>
        <authorList>
            <person name="Schulz F."/>
            <person name="Roux S."/>
            <person name="Paez-Espino D."/>
            <person name="Jungbluth S."/>
            <person name="Walsh D.A."/>
            <person name="Denef V.J."/>
            <person name="McMahon K.D."/>
            <person name="Konstantinidis K.T."/>
            <person name="Eloe-Fadrosh E.A."/>
            <person name="Kyrpides N.C."/>
            <person name="Woyke T."/>
        </authorList>
    </citation>
    <scope>NUCLEOTIDE SEQUENCE</scope>
    <source>
        <strain evidence="2">GVMAG-M-3300023184-182</strain>
    </source>
</reference>
<organism evidence="2">
    <name type="scientific">viral metagenome</name>
    <dbReference type="NCBI Taxonomy" id="1070528"/>
    <lineage>
        <taxon>unclassified sequences</taxon>
        <taxon>metagenomes</taxon>
        <taxon>organismal metagenomes</taxon>
    </lineage>
</organism>
<evidence type="ECO:0000256" key="1">
    <source>
        <dbReference type="SAM" id="MobiDB-lite"/>
    </source>
</evidence>
<dbReference type="InterPro" id="IPR002110">
    <property type="entry name" value="Ankyrin_rpt"/>
</dbReference>
<sequence>MSAHVEPSLLERTISVPNHKQQYNNCFAHSMARCVVRTLQVLRVINPKFSYHFYKLFVLIVSMKFGCESKKGVVGTQAFEYLLKFLKGKKTQPKLFLIKDDCRPFGEMDEMVSRMYNHQCLGHPILGLVPLGDGVDPFTDEDKEQFLHRLNSVLPYIEIIQEDYDFYFYNEKEGYIVNPSKLTLDSLQRGLQPELGFTIPSDIKLLSKPVIPQCEPDGGHGITLKEWKHQQMIFKNSWGKGSDIKIKSSNLAYISCYDSDNRIELLTFTHVIYTDDVFQLDFLRDLPRELMDKNRDPVKSLTDFTFDEISERTGNVDYAYGKMSEQAMDYLISKKLVSLIHIVKFYMYSGESKDSPEHKYVNHILFNKIMATYGPENVNWQDEKGNTALHYAFKSIVDETSIPYVVETLLKAGANPRIKNGVLNDKFDAFDLNQDRTLITSNSVRKKISSILMKMTKISSKPKRKTKINKSLSPPKNRQTLRRTFSH</sequence>
<name>A0A6C0HZ57_9ZZZZ</name>
<protein>
    <submittedName>
        <fullName evidence="2">Uncharacterized protein</fullName>
    </submittedName>
</protein>
<feature type="region of interest" description="Disordered" evidence="1">
    <location>
        <begin position="461"/>
        <end position="487"/>
    </location>
</feature>
<dbReference type="AlphaFoldDB" id="A0A6C0HZ57"/>
<feature type="compositionally biased region" description="Polar residues" evidence="1">
    <location>
        <begin position="469"/>
        <end position="478"/>
    </location>
</feature>
<proteinExistence type="predicted"/>
<dbReference type="PROSITE" id="PS50297">
    <property type="entry name" value="ANK_REP_REGION"/>
    <property type="match status" value="1"/>
</dbReference>
<dbReference type="PROSITE" id="PS50088">
    <property type="entry name" value="ANK_REPEAT"/>
    <property type="match status" value="1"/>
</dbReference>